<dbReference type="RefSeq" id="WP_038060927.1">
    <property type="nucleotide sequence ID" value="NZ_FOVB01000005.1"/>
</dbReference>
<evidence type="ECO:0000256" key="5">
    <source>
        <dbReference type="ARBA" id="ARBA00022692"/>
    </source>
</evidence>
<evidence type="ECO:0000256" key="8">
    <source>
        <dbReference type="ARBA" id="ARBA00023010"/>
    </source>
</evidence>
<dbReference type="GO" id="GO:0015450">
    <property type="term" value="F:protein-transporting ATPase activity"/>
    <property type="evidence" value="ECO:0007669"/>
    <property type="project" value="InterPro"/>
</dbReference>
<dbReference type="FunFam" id="3.30.1360.200:FF:000002">
    <property type="entry name" value="Preprotein translocase subunit SecD"/>
    <property type="match status" value="1"/>
</dbReference>
<dbReference type="GO" id="GO:0005886">
    <property type="term" value="C:plasma membrane"/>
    <property type="evidence" value="ECO:0007669"/>
    <property type="project" value="UniProtKB-SubCell"/>
</dbReference>
<evidence type="ECO:0000256" key="4">
    <source>
        <dbReference type="ARBA" id="ARBA00022519"/>
    </source>
</evidence>
<organism evidence="14 15">
    <name type="scientific">Thioclava dalianensis</name>
    <dbReference type="NCBI Taxonomy" id="1185766"/>
    <lineage>
        <taxon>Bacteria</taxon>
        <taxon>Pseudomonadati</taxon>
        <taxon>Pseudomonadota</taxon>
        <taxon>Alphaproteobacteria</taxon>
        <taxon>Rhodobacterales</taxon>
        <taxon>Paracoccaceae</taxon>
        <taxon>Thioclava</taxon>
    </lineage>
</organism>
<keyword evidence="9 10" id="KW-0472">Membrane</keyword>
<dbReference type="NCBIfam" id="TIGR00916">
    <property type="entry name" value="2A0604s01"/>
    <property type="match status" value="1"/>
</dbReference>
<comment type="function">
    <text evidence="10">Part of the Sec protein translocase complex. Interacts with the SecYEG preprotein conducting channel. SecDF uses the proton motive force (PMF) to complete protein translocation after the ATP-dependent function of SecA.</text>
</comment>
<evidence type="ECO:0000256" key="3">
    <source>
        <dbReference type="ARBA" id="ARBA00022475"/>
    </source>
</evidence>
<evidence type="ECO:0000313" key="15">
    <source>
        <dbReference type="Proteomes" id="UP000027725"/>
    </source>
</evidence>
<dbReference type="PANTHER" id="PTHR30081">
    <property type="entry name" value="PROTEIN-EXPORT MEMBRANE PROTEIN SEC"/>
    <property type="match status" value="1"/>
</dbReference>
<dbReference type="Proteomes" id="UP000027725">
    <property type="component" value="Unassembled WGS sequence"/>
</dbReference>
<dbReference type="GO" id="GO:0065002">
    <property type="term" value="P:intracellular protein transmembrane transport"/>
    <property type="evidence" value="ECO:0007669"/>
    <property type="project" value="UniProtKB-UniRule"/>
</dbReference>
<evidence type="ECO:0000256" key="1">
    <source>
        <dbReference type="ARBA" id="ARBA00004651"/>
    </source>
</evidence>
<dbReference type="Pfam" id="PF22599">
    <property type="entry name" value="SecDF_P1_head"/>
    <property type="match status" value="1"/>
</dbReference>
<comment type="subunit">
    <text evidence="10">Forms a complex with SecF. Part of the essential Sec protein translocation apparatus which comprises SecA, SecYEG and auxiliary proteins SecDF-YajC and YidC.</text>
</comment>
<name>A0A074UA27_9RHOB</name>
<dbReference type="GO" id="GO:0006605">
    <property type="term" value="P:protein targeting"/>
    <property type="evidence" value="ECO:0007669"/>
    <property type="project" value="UniProtKB-UniRule"/>
</dbReference>
<feature type="domain" description="Protein translocase subunit SecDF P1" evidence="12">
    <location>
        <begin position="186"/>
        <end position="243"/>
    </location>
</feature>
<dbReference type="AlphaFoldDB" id="A0A074UA27"/>
<keyword evidence="5 10" id="KW-0812">Transmembrane</keyword>
<evidence type="ECO:0000256" key="6">
    <source>
        <dbReference type="ARBA" id="ARBA00022927"/>
    </source>
</evidence>
<dbReference type="InterPro" id="IPR048634">
    <property type="entry name" value="SecD_SecF_C"/>
</dbReference>
<dbReference type="SUPFAM" id="SSF82866">
    <property type="entry name" value="Multidrug efflux transporter AcrB transmembrane domain"/>
    <property type="match status" value="1"/>
</dbReference>
<sequence>MLQIPLWKRVLILAIILAGIVFALPNVFYNRVEGHNDALAALTKNGAQTDAQKEAQAGWPDWMPSELVNLGLDLRGGAQLLAQVNVADVYKSRVDSLWPEFRKALSEQRSTLGAIRRIKADPGVLRIRIGNADQMQKALQIAETLNNPVSSLTGVGQKTLSITVQNDQLVIQLSDAEKAATDDRTLQQSLEIVRRRIDAAGTREPTIVREGGDRILIQVPGLKSAQELKQLIGTTAKLTFNSVISTTSNPNATVSPGQEVLPSSDQKGLYYVLDSTPVVSGEDLTDARPDTDQNGYPAVAFRFNVSAARTFGDYTQANIGKPFAIVLDNKVISAPTIQSHIAGGSGIITGRFTVKEATDLALLLRAGALPASMTFLEERTIGPELGADSIRAGKLAAVVGAVAVVGFMIASYGLFGFFASLALGINIALIFAIMSLIGGTLTLPGIAGIVLTMGTAVDANVLVFERIREELRNTKKGKAARAIELGYERAMSAIVDANVTTFLTAVILFVLGAGPVRGFAVTFLIGIITSVFTAIWVTRLFVTIWFARKRPKELNL</sequence>
<gene>
    <name evidence="10" type="primary">secD</name>
    <name evidence="14" type="ORF">DL1_00645</name>
</gene>
<evidence type="ECO:0000256" key="10">
    <source>
        <dbReference type="HAMAP-Rule" id="MF_01463"/>
    </source>
</evidence>
<feature type="domain" description="Protein export membrane protein SecD/SecF C-terminal" evidence="11">
    <location>
        <begin position="373"/>
        <end position="544"/>
    </location>
</feature>
<feature type="transmembrane region" description="Helical" evidence="10">
    <location>
        <begin position="493"/>
        <end position="513"/>
    </location>
</feature>
<evidence type="ECO:0000256" key="9">
    <source>
        <dbReference type="ARBA" id="ARBA00023136"/>
    </source>
</evidence>
<dbReference type="HAMAP" id="MF_01463_B">
    <property type="entry name" value="SecD_B"/>
    <property type="match status" value="1"/>
</dbReference>
<dbReference type="Pfam" id="PF21760">
    <property type="entry name" value="SecD_1st"/>
    <property type="match status" value="1"/>
</dbReference>
<keyword evidence="4" id="KW-0997">Cell inner membrane</keyword>
<protein>
    <recommendedName>
        <fullName evidence="10">Protein translocase subunit SecD</fullName>
    </recommendedName>
</protein>
<keyword evidence="8 10" id="KW-0811">Translocation</keyword>
<feature type="domain" description="SecDF P1 head subdomain" evidence="13">
    <location>
        <begin position="259"/>
        <end position="371"/>
    </location>
</feature>
<keyword evidence="15" id="KW-1185">Reference proteome</keyword>
<dbReference type="Gene3D" id="3.30.1360.200">
    <property type="match status" value="1"/>
</dbReference>
<evidence type="ECO:0000259" key="11">
    <source>
        <dbReference type="Pfam" id="PF02355"/>
    </source>
</evidence>
<dbReference type="EMBL" id="JHEH01000001">
    <property type="protein sequence ID" value="KEP71557.1"/>
    <property type="molecule type" value="Genomic_DNA"/>
</dbReference>
<proteinExistence type="inferred from homology"/>
<dbReference type="FunFam" id="1.20.1640.10:FF:000004">
    <property type="entry name" value="Protein translocase subunit SecD"/>
    <property type="match status" value="1"/>
</dbReference>
<comment type="caution">
    <text evidence="14">The sequence shown here is derived from an EMBL/GenBank/DDBJ whole genome shotgun (WGS) entry which is preliminary data.</text>
</comment>
<keyword evidence="3 10" id="KW-1003">Cell membrane</keyword>
<dbReference type="InterPro" id="IPR022813">
    <property type="entry name" value="SecD/SecF_arch_bac"/>
</dbReference>
<dbReference type="NCBIfam" id="TIGR01129">
    <property type="entry name" value="secD"/>
    <property type="match status" value="1"/>
</dbReference>
<dbReference type="InterPro" id="IPR054384">
    <property type="entry name" value="SecDF_P1_head"/>
</dbReference>
<evidence type="ECO:0000256" key="2">
    <source>
        <dbReference type="ARBA" id="ARBA00022448"/>
    </source>
</evidence>
<dbReference type="Gene3D" id="1.20.1640.10">
    <property type="entry name" value="Multidrug efflux transporter AcrB transmembrane domain"/>
    <property type="match status" value="1"/>
</dbReference>
<keyword evidence="6 10" id="KW-0653">Protein transport</keyword>
<comment type="similarity">
    <text evidence="10">Belongs to the SecD/SecF family. SecD subfamily.</text>
</comment>
<evidence type="ECO:0000256" key="7">
    <source>
        <dbReference type="ARBA" id="ARBA00022989"/>
    </source>
</evidence>
<dbReference type="GO" id="GO:0043952">
    <property type="term" value="P:protein transport by the Sec complex"/>
    <property type="evidence" value="ECO:0007669"/>
    <property type="project" value="UniProtKB-UniRule"/>
</dbReference>
<dbReference type="eggNOG" id="COG0342">
    <property type="taxonomic scope" value="Bacteria"/>
</dbReference>
<comment type="caution">
    <text evidence="10">Lacks conserved residue(s) required for the propagation of feature annotation.</text>
</comment>
<keyword evidence="2 10" id="KW-0813">Transport</keyword>
<feature type="transmembrane region" description="Helical" evidence="10">
    <location>
        <begin position="392"/>
        <end position="410"/>
    </location>
</feature>
<reference evidence="14 15" key="1">
    <citation type="submission" date="2014-03" db="EMBL/GenBank/DDBJ databases">
        <title>The draft genome sequence of Thioclava dalianensis DLFJ1-1.</title>
        <authorList>
            <person name="Lai Q."/>
            <person name="Shao Z."/>
        </authorList>
    </citation>
    <scope>NUCLEOTIDE SEQUENCE [LARGE SCALE GENOMIC DNA]</scope>
    <source>
        <strain evidence="14 15">DLFJ1-1</strain>
    </source>
</reference>
<dbReference type="InterPro" id="IPR048631">
    <property type="entry name" value="SecD_1st"/>
</dbReference>
<accession>A0A074UA27</accession>
<keyword evidence="7 10" id="KW-1133">Transmembrane helix</keyword>
<dbReference type="InterPro" id="IPR055344">
    <property type="entry name" value="SecD_SecF_C_bact"/>
</dbReference>
<dbReference type="STRING" id="1185766.SAMN05216224_105255"/>
<evidence type="ECO:0000313" key="14">
    <source>
        <dbReference type="EMBL" id="KEP71557.1"/>
    </source>
</evidence>
<dbReference type="PANTHER" id="PTHR30081:SF1">
    <property type="entry name" value="PROTEIN TRANSLOCASE SUBUNIT SECD"/>
    <property type="match status" value="1"/>
</dbReference>
<dbReference type="Gene3D" id="3.30.70.3400">
    <property type="match status" value="1"/>
</dbReference>
<evidence type="ECO:0000259" key="13">
    <source>
        <dbReference type="Pfam" id="PF22599"/>
    </source>
</evidence>
<comment type="subcellular location">
    <subcellularLocation>
        <location evidence="1 10">Cell membrane</location>
        <topology evidence="1 10">Multi-pass membrane protein</topology>
    </subcellularLocation>
</comment>
<dbReference type="InterPro" id="IPR005791">
    <property type="entry name" value="SecD"/>
</dbReference>
<feature type="transmembrane region" description="Helical" evidence="10">
    <location>
        <begin position="519"/>
        <end position="547"/>
    </location>
</feature>
<dbReference type="Pfam" id="PF02355">
    <property type="entry name" value="SecD_SecF_C"/>
    <property type="match status" value="1"/>
</dbReference>
<dbReference type="OrthoDB" id="9805019at2"/>
<evidence type="ECO:0000259" key="12">
    <source>
        <dbReference type="Pfam" id="PF21760"/>
    </source>
</evidence>